<dbReference type="Proteomes" id="UP000002037">
    <property type="component" value="Unassembled WGS sequence"/>
</dbReference>
<feature type="transmembrane region" description="Helical" evidence="14">
    <location>
        <begin position="244"/>
        <end position="264"/>
    </location>
</feature>
<keyword evidence="10 14" id="KW-1133">Transmembrane helix</keyword>
<dbReference type="Pfam" id="PF16192">
    <property type="entry name" value="PMT_4TMC"/>
    <property type="match status" value="1"/>
</dbReference>
<feature type="domain" description="MIR" evidence="16">
    <location>
        <begin position="470"/>
        <end position="527"/>
    </location>
</feature>
<feature type="transmembrane region" description="Helical" evidence="14">
    <location>
        <begin position="599"/>
        <end position="623"/>
    </location>
</feature>
<keyword evidence="18" id="KW-1185">Reference proteome</keyword>
<evidence type="ECO:0000256" key="15">
    <source>
        <dbReference type="SAM" id="MobiDB-lite"/>
    </source>
</evidence>
<dbReference type="Gene3D" id="2.80.10.50">
    <property type="match status" value="1"/>
</dbReference>
<comment type="subcellular location">
    <subcellularLocation>
        <location evidence="1 14">Endoplasmic reticulum membrane</location>
        <topology evidence="1 14">Multi-pass membrane protein</topology>
    </subcellularLocation>
</comment>
<keyword evidence="5 14" id="KW-0328">Glycosyltransferase</keyword>
<dbReference type="SUPFAM" id="SSF82109">
    <property type="entry name" value="MIR domain"/>
    <property type="match status" value="1"/>
</dbReference>
<feature type="transmembrane region" description="Helical" evidence="14">
    <location>
        <begin position="51"/>
        <end position="67"/>
    </location>
</feature>
<evidence type="ECO:0000256" key="13">
    <source>
        <dbReference type="ARBA" id="ARBA00045102"/>
    </source>
</evidence>
<feature type="transmembrane region" description="Helical" evidence="14">
    <location>
        <begin position="713"/>
        <end position="732"/>
    </location>
</feature>
<protein>
    <recommendedName>
        <fullName evidence="4 14">Dolichyl-phosphate-mannose--protein mannosyltransferase</fullName>
        <ecNumber evidence="4 14">2.4.1.109</ecNumber>
    </recommendedName>
</protein>
<evidence type="ECO:0000256" key="2">
    <source>
        <dbReference type="ARBA" id="ARBA00004922"/>
    </source>
</evidence>
<evidence type="ECO:0000256" key="9">
    <source>
        <dbReference type="ARBA" id="ARBA00022824"/>
    </source>
</evidence>
<dbReference type="eggNOG" id="KOG3359">
    <property type="taxonomic scope" value="Eukaryota"/>
</dbReference>
<dbReference type="Pfam" id="PF02366">
    <property type="entry name" value="PMT"/>
    <property type="match status" value="1"/>
</dbReference>
<dbReference type="UniPathway" id="UPA00378"/>
<proteinExistence type="inferred from homology"/>
<dbReference type="InterPro" id="IPR003342">
    <property type="entry name" value="ArnT-like_N"/>
</dbReference>
<comment type="function">
    <text evidence="14">Transfers mannose from Dol-P-mannose to Ser or Thr residues on proteins.</text>
</comment>
<keyword evidence="7 14" id="KW-0812">Transmembrane</keyword>
<dbReference type="GO" id="GO:0042802">
    <property type="term" value="F:identical protein binding"/>
    <property type="evidence" value="ECO:0007669"/>
    <property type="project" value="EnsemblFungi"/>
</dbReference>
<feature type="transmembrane region" description="Helical" evidence="14">
    <location>
        <begin position="276"/>
        <end position="296"/>
    </location>
</feature>
<dbReference type="PROSITE" id="PS50919">
    <property type="entry name" value="MIR"/>
    <property type="match status" value="3"/>
</dbReference>
<evidence type="ECO:0000256" key="10">
    <source>
        <dbReference type="ARBA" id="ARBA00022989"/>
    </source>
</evidence>
<dbReference type="GeneID" id="8301388"/>
<evidence type="ECO:0000256" key="14">
    <source>
        <dbReference type="RuleBase" id="RU367007"/>
    </source>
</evidence>
<dbReference type="InterPro" id="IPR027005">
    <property type="entry name" value="PMT-like"/>
</dbReference>
<evidence type="ECO:0000259" key="16">
    <source>
        <dbReference type="PROSITE" id="PS50919"/>
    </source>
</evidence>
<feature type="region of interest" description="Disordered" evidence="15">
    <location>
        <begin position="1"/>
        <end position="23"/>
    </location>
</feature>
<dbReference type="PANTHER" id="PTHR10050:SF51">
    <property type="entry name" value="PROTEIN O-MANNOSYL-TRANSFERASE 1"/>
    <property type="match status" value="1"/>
</dbReference>
<feature type="domain" description="MIR" evidence="16">
    <location>
        <begin position="400"/>
        <end position="458"/>
    </location>
</feature>
<dbReference type="InterPro" id="IPR036300">
    <property type="entry name" value="MIR_dom_sf"/>
</dbReference>
<dbReference type="Pfam" id="PF02815">
    <property type="entry name" value="MIR"/>
    <property type="match status" value="1"/>
</dbReference>
<dbReference type="EC" id="2.4.1.109" evidence="4 14"/>
<dbReference type="AlphaFoldDB" id="C5M6L9"/>
<evidence type="ECO:0000256" key="3">
    <source>
        <dbReference type="ARBA" id="ARBA00007222"/>
    </source>
</evidence>
<feature type="transmembrane region" description="Helical" evidence="14">
    <location>
        <begin position="150"/>
        <end position="176"/>
    </location>
</feature>
<comment type="catalytic activity">
    <reaction evidence="13 14">
        <text>a di-trans,poly-cis-dolichyl beta-D-mannosyl phosphate + L-seryl-[protein] = 3-O-(alpha-D-mannosyl)-L-seryl-[protein] + a di-trans,poly-cis-dolichyl phosphate + H(+)</text>
        <dbReference type="Rhea" id="RHEA:17377"/>
        <dbReference type="Rhea" id="RHEA-COMP:9863"/>
        <dbReference type="Rhea" id="RHEA-COMP:13546"/>
        <dbReference type="Rhea" id="RHEA-COMP:19498"/>
        <dbReference type="Rhea" id="RHEA-COMP:19501"/>
        <dbReference type="ChEBI" id="CHEBI:15378"/>
        <dbReference type="ChEBI" id="CHEBI:29999"/>
        <dbReference type="ChEBI" id="CHEBI:57683"/>
        <dbReference type="ChEBI" id="CHEBI:58211"/>
        <dbReference type="ChEBI" id="CHEBI:137321"/>
        <dbReference type="EC" id="2.4.1.109"/>
    </reaction>
</comment>
<name>C5M6L9_CANTT</name>
<evidence type="ECO:0000256" key="12">
    <source>
        <dbReference type="ARBA" id="ARBA00045085"/>
    </source>
</evidence>
<keyword evidence="6 14" id="KW-0808">Transferase</keyword>
<feature type="transmembrane region" description="Helical" evidence="14">
    <location>
        <begin position="644"/>
        <end position="662"/>
    </location>
</feature>
<dbReference type="GO" id="GO:0097586">
    <property type="term" value="C:dolichyl-phosphate-mannose-protein mannosyltransferase Pmt4p homodimer complex"/>
    <property type="evidence" value="ECO:0007669"/>
    <property type="project" value="EnsemblFungi"/>
</dbReference>
<sequence length="759" mass="87441">MSQTLKKRSGGATNGKRSTSTYNSHIEFDNDKKEGFELDKIVPPKEPDSKYWIALGLVTLLAIYTRFTKLGTPNKVVFDEVHFGKFASYYLEGTYFFDLHPPFAKLLIAFVGWLVGYNGKFKFDAIGDSYIENNVPYIAYRSLSAIQGTVTIPIMFLTMKTLGFGVAACLFSSIIVCFDNAQVTDSRLILLDATLILSVAATMFCYAKFSTYRKESFSRNWWTWLLATGVSLSCVISTKYVGVFTYLTIGIAVVHELWILLDYRKGLTLQEFIKHFLARLWALIIVPFCIYLYWFYLHFAILNKSGPGDAFMSSEFQETLLESPLAAHSKQVQYYDQITIKHKDTGAFLHSHQHVYPLRYEDGRVSSNSQQVTCVKQDNAFEDANNQWEIVPTVEGAGKNTKVFTNDVVRFRHIGTGGYLLTHDVASPLKPTNEEFTIVYDDVAAQRYNETLFRLRLQVPGSNPKKEKQRREVKTLATEMRILHVDTMVAMWTHDDELLPEWGFKQQEVSGNKKIPEKENIWTIDQITNLQPNDPRSQYVPKKVKTLPFLRKWWELQFLMFRHNNQLSSEHPFASQPNEWPLALSGVSFYNDNVEKRQIFFIGNIPGFWLEVCFLSIYLGILLADQVTRRRNYHILSNRARSRLYNTLGFLFIGWSAHYFPFYLMNRQKFLHHYLPAHLVAALFSGGLVEFICSNNSAKANGKPVGVNKVKMIAVVSVCSTVIIWFFFHFRALTYGDAFLSPEEIRSRQWFDIKLHYGK</sequence>
<evidence type="ECO:0000256" key="4">
    <source>
        <dbReference type="ARBA" id="ARBA00012839"/>
    </source>
</evidence>
<gene>
    <name evidence="17" type="ORF">CTRG_01500</name>
</gene>
<dbReference type="SMART" id="SM00472">
    <property type="entry name" value="MIR"/>
    <property type="match status" value="3"/>
</dbReference>
<evidence type="ECO:0000256" key="6">
    <source>
        <dbReference type="ARBA" id="ARBA00022679"/>
    </source>
</evidence>
<dbReference type="CDD" id="cd23285">
    <property type="entry name" value="beta-trefoil_MIR_PMT4-like"/>
    <property type="match status" value="1"/>
</dbReference>
<feature type="transmembrane region" description="Helical" evidence="14">
    <location>
        <begin position="674"/>
        <end position="693"/>
    </location>
</feature>
<dbReference type="InterPro" id="IPR032421">
    <property type="entry name" value="PMT_4TMC"/>
</dbReference>
<reference evidence="17 18" key="1">
    <citation type="journal article" date="2009" name="Nature">
        <title>Evolution of pathogenicity and sexual reproduction in eight Candida genomes.</title>
        <authorList>
            <person name="Butler G."/>
            <person name="Rasmussen M.D."/>
            <person name="Lin M.F."/>
            <person name="Santos M.A."/>
            <person name="Sakthikumar S."/>
            <person name="Munro C.A."/>
            <person name="Rheinbay E."/>
            <person name="Grabherr M."/>
            <person name="Forche A."/>
            <person name="Reedy J.L."/>
            <person name="Agrafioti I."/>
            <person name="Arnaud M.B."/>
            <person name="Bates S."/>
            <person name="Brown A.J."/>
            <person name="Brunke S."/>
            <person name="Costanzo M.C."/>
            <person name="Fitzpatrick D.A."/>
            <person name="de Groot P.W."/>
            <person name="Harris D."/>
            <person name="Hoyer L.L."/>
            <person name="Hube B."/>
            <person name="Klis F.M."/>
            <person name="Kodira C."/>
            <person name="Lennard N."/>
            <person name="Logue M.E."/>
            <person name="Martin R."/>
            <person name="Neiman A.M."/>
            <person name="Nikolaou E."/>
            <person name="Quail M.A."/>
            <person name="Quinn J."/>
            <person name="Santos M.C."/>
            <person name="Schmitzberger F.F."/>
            <person name="Sherlock G."/>
            <person name="Shah P."/>
            <person name="Silverstein K.A."/>
            <person name="Skrzypek M.S."/>
            <person name="Soll D."/>
            <person name="Staggs R."/>
            <person name="Stansfield I."/>
            <person name="Stumpf M.P."/>
            <person name="Sudbery P.E."/>
            <person name="Srikantha T."/>
            <person name="Zeng Q."/>
            <person name="Berman J."/>
            <person name="Berriman M."/>
            <person name="Heitman J."/>
            <person name="Gow N.A."/>
            <person name="Lorenz M.C."/>
            <person name="Birren B.W."/>
            <person name="Kellis M."/>
            <person name="Cuomo C.A."/>
        </authorList>
    </citation>
    <scope>NUCLEOTIDE SEQUENCE [LARGE SCALE GENOMIC DNA]</scope>
    <source>
        <strain evidence="18">ATCC MYA-3404 / T1</strain>
    </source>
</reference>
<dbReference type="RefSeq" id="XP_002547194.1">
    <property type="nucleotide sequence ID" value="XM_002547148.1"/>
</dbReference>
<evidence type="ECO:0000256" key="8">
    <source>
        <dbReference type="ARBA" id="ARBA00022737"/>
    </source>
</evidence>
<comment type="catalytic activity">
    <reaction evidence="12 14">
        <text>a di-trans,poly-cis-dolichyl beta-D-mannosyl phosphate + L-threonyl-[protein] = 3-O-(alpha-D-mannosyl)-L-threonyl-[protein] + a di-trans,poly-cis-dolichyl phosphate + H(+)</text>
        <dbReference type="Rhea" id="RHEA:53396"/>
        <dbReference type="Rhea" id="RHEA-COMP:11060"/>
        <dbReference type="Rhea" id="RHEA-COMP:13547"/>
        <dbReference type="Rhea" id="RHEA-COMP:19498"/>
        <dbReference type="Rhea" id="RHEA-COMP:19501"/>
        <dbReference type="ChEBI" id="CHEBI:15378"/>
        <dbReference type="ChEBI" id="CHEBI:30013"/>
        <dbReference type="ChEBI" id="CHEBI:57683"/>
        <dbReference type="ChEBI" id="CHEBI:58211"/>
        <dbReference type="ChEBI" id="CHEBI:137323"/>
        <dbReference type="EC" id="2.4.1.109"/>
    </reaction>
</comment>
<dbReference type="PANTHER" id="PTHR10050">
    <property type="entry name" value="DOLICHYL-PHOSPHATE-MANNOSE--PROTEIN MANNOSYLTRANSFERASE"/>
    <property type="match status" value="1"/>
</dbReference>
<keyword evidence="9 14" id="KW-0256">Endoplasmic reticulum</keyword>
<evidence type="ECO:0000313" key="18">
    <source>
        <dbReference type="Proteomes" id="UP000002037"/>
    </source>
</evidence>
<dbReference type="GO" id="GO:0004169">
    <property type="term" value="F:dolichyl-phosphate-mannose-protein mannosyltransferase activity"/>
    <property type="evidence" value="ECO:0007669"/>
    <property type="project" value="UniProtKB-UniRule"/>
</dbReference>
<evidence type="ECO:0000256" key="11">
    <source>
        <dbReference type="ARBA" id="ARBA00023136"/>
    </source>
</evidence>
<evidence type="ECO:0000313" key="17">
    <source>
        <dbReference type="EMBL" id="EER34639.1"/>
    </source>
</evidence>
<evidence type="ECO:0000256" key="5">
    <source>
        <dbReference type="ARBA" id="ARBA00022676"/>
    </source>
</evidence>
<feature type="transmembrane region" description="Helical" evidence="14">
    <location>
        <begin position="221"/>
        <end position="238"/>
    </location>
</feature>
<comment type="similarity">
    <text evidence="3 14">Belongs to the glycosyltransferase 39 family.</text>
</comment>
<dbReference type="GO" id="GO:1900101">
    <property type="term" value="P:regulation of endoplasmic reticulum unfolded protein response"/>
    <property type="evidence" value="ECO:0007669"/>
    <property type="project" value="EnsemblFungi"/>
</dbReference>
<dbReference type="EMBL" id="GG692396">
    <property type="protein sequence ID" value="EER34639.1"/>
    <property type="molecule type" value="Genomic_DNA"/>
</dbReference>
<comment type="pathway">
    <text evidence="2 14">Protein modification; protein glycosylation.</text>
</comment>
<keyword evidence="8" id="KW-0677">Repeat</keyword>
<dbReference type="InterPro" id="IPR016093">
    <property type="entry name" value="MIR_motif"/>
</dbReference>
<dbReference type="STRING" id="294747.C5M6L9"/>
<keyword evidence="11 14" id="KW-0472">Membrane</keyword>
<evidence type="ECO:0000256" key="1">
    <source>
        <dbReference type="ARBA" id="ARBA00004477"/>
    </source>
</evidence>
<feature type="transmembrane region" description="Helical" evidence="14">
    <location>
        <begin position="188"/>
        <end position="209"/>
    </location>
</feature>
<feature type="domain" description="MIR" evidence="16">
    <location>
        <begin position="329"/>
        <end position="393"/>
    </location>
</feature>
<dbReference type="HOGENOM" id="CLU_008438_0_0_1"/>
<organism evidence="17 18">
    <name type="scientific">Candida tropicalis (strain ATCC MYA-3404 / T1)</name>
    <name type="common">Yeast</name>
    <dbReference type="NCBI Taxonomy" id="294747"/>
    <lineage>
        <taxon>Eukaryota</taxon>
        <taxon>Fungi</taxon>
        <taxon>Dikarya</taxon>
        <taxon>Ascomycota</taxon>
        <taxon>Saccharomycotina</taxon>
        <taxon>Pichiomycetes</taxon>
        <taxon>Debaryomycetaceae</taxon>
        <taxon>Candida/Lodderomyces clade</taxon>
        <taxon>Candida</taxon>
    </lineage>
</organism>
<accession>C5M6L9</accession>
<dbReference type="KEGG" id="ctp:CTRG_01500"/>
<evidence type="ECO:0000256" key="7">
    <source>
        <dbReference type="ARBA" id="ARBA00022692"/>
    </source>
</evidence>
<dbReference type="VEuPathDB" id="FungiDB:CTRG_01500"/>
<dbReference type="OrthoDB" id="292747at2759"/>